<evidence type="ECO:0000256" key="1">
    <source>
        <dbReference type="SAM" id="MobiDB-lite"/>
    </source>
</evidence>
<dbReference type="EMBL" id="FNKH01000002">
    <property type="protein sequence ID" value="SDR06414.1"/>
    <property type="molecule type" value="Genomic_DNA"/>
</dbReference>
<dbReference type="STRING" id="37928.SAMN04489742_3748"/>
<name>A0A1H1FZN2_9MICC</name>
<sequence length="503" mass="53242">MGLTDALARLAVHATRVLIVEAPGQWPTRVELEQQMLRRGWRPAWTPGDADVLAVCGIPGPELAQLVERLWEQMPGPRVRAAVTSPTAVTSALNEAAALLLDTPAHRTDAQERAQKPQIPAVMDGGGHSGMGHHGMDHGGHGGMDHSSHGDTDQPRPSGEDHQNMDHGGHGGMDHSSHGDMNHGDTDQPRPSGEDHRTMKHEDHQNMDHSGMNHGGHGGMDHSSHGGMDHGDTDQGRPGDEDHRTMKREDHQNMDHSGMNHGGHGGMDHSGHGGMDLAPEGIPLAQGGEDRDGLGVDVLHLPLGPVLPFWPAGLVLHCSLQGDVVVGADAAVVDGGSHGVGIHSRHSGLVPAAAVRCDNLVALLALVGMQDLAARARSARDALLRGDRGGSRGDVERLNRVVRRSIILRWSLRGVLPLTPADLERHSLPDRCLGDAYDRLLSLVERVRAEVNGANPGASVGAGTVPWDVVPHLVTGLEIGTVRLAVASLDLDPLPAVHEVGHA</sequence>
<feature type="compositionally biased region" description="Basic and acidic residues" evidence="1">
    <location>
        <begin position="134"/>
        <end position="207"/>
    </location>
</feature>
<feature type="compositionally biased region" description="Basic and acidic residues" evidence="1">
    <location>
        <begin position="219"/>
        <end position="254"/>
    </location>
</feature>
<dbReference type="Proteomes" id="UP000181917">
    <property type="component" value="Unassembled WGS sequence"/>
</dbReference>
<accession>A0A1H1FZN2</accession>
<dbReference type="RefSeq" id="WP_236777385.1">
    <property type="nucleotide sequence ID" value="NZ_CP018863.1"/>
</dbReference>
<dbReference type="AlphaFoldDB" id="A0A1H1FZN2"/>
<organism evidence="2 3">
    <name type="scientific">Crystallibacter crystallopoietes</name>
    <dbReference type="NCBI Taxonomy" id="37928"/>
    <lineage>
        <taxon>Bacteria</taxon>
        <taxon>Bacillati</taxon>
        <taxon>Actinomycetota</taxon>
        <taxon>Actinomycetes</taxon>
        <taxon>Micrococcales</taxon>
        <taxon>Micrococcaceae</taxon>
        <taxon>Crystallibacter</taxon>
    </lineage>
</organism>
<feature type="region of interest" description="Disordered" evidence="1">
    <location>
        <begin position="107"/>
        <end position="285"/>
    </location>
</feature>
<keyword evidence="3" id="KW-1185">Reference proteome</keyword>
<proteinExistence type="predicted"/>
<evidence type="ECO:0000313" key="2">
    <source>
        <dbReference type="EMBL" id="SDR06414.1"/>
    </source>
</evidence>
<dbReference type="SUPFAM" id="SSF56770">
    <property type="entry name" value="HydA/Nqo6-like"/>
    <property type="match status" value="1"/>
</dbReference>
<gene>
    <name evidence="2" type="ORF">SAMN04489742_3748</name>
</gene>
<reference evidence="2 3" key="1">
    <citation type="submission" date="2016-10" db="EMBL/GenBank/DDBJ databases">
        <authorList>
            <person name="de Groot N.N."/>
        </authorList>
    </citation>
    <scope>NUCLEOTIDE SEQUENCE [LARGE SCALE GENOMIC DNA]</scope>
    <source>
        <strain evidence="2 3">DSM 20117</strain>
    </source>
</reference>
<evidence type="ECO:0000313" key="3">
    <source>
        <dbReference type="Proteomes" id="UP000181917"/>
    </source>
</evidence>
<feature type="compositionally biased region" description="Gly residues" evidence="1">
    <location>
        <begin position="124"/>
        <end position="133"/>
    </location>
</feature>
<protein>
    <submittedName>
        <fullName evidence="2">Uncharacterized protein</fullName>
    </submittedName>
</protein>